<protein>
    <recommendedName>
        <fullName evidence="3 8">UTP--glucose-1-phosphate uridylyltransferase</fullName>
        <ecNumber evidence="2 8">2.7.7.9</ecNumber>
    </recommendedName>
    <alternativeName>
        <fullName evidence="8">UDP-glucose pyrophosphorylase</fullName>
    </alternativeName>
</protein>
<reference evidence="10 11" key="1">
    <citation type="journal article" date="2013" name="Genome Announc.">
        <title>Genome Sequence of the Obligate Gammaproteobacterial Methanotroph Methylomicrobium album Strain BG8.</title>
        <authorList>
            <person name="Kits K.D."/>
            <person name="Kalyuzhnaya M.G."/>
            <person name="Klotz M.G."/>
            <person name="Jetten M.S."/>
            <person name="Op den Camp H.J."/>
            <person name="Vuilleumier S."/>
            <person name="Bringel F."/>
            <person name="Dispirito A.A."/>
            <person name="Murrell J.C."/>
            <person name="Bruce D."/>
            <person name="Cheng J.F."/>
            <person name="Copeland A."/>
            <person name="Goodwin L."/>
            <person name="Hauser L."/>
            <person name="Lajus A."/>
            <person name="Land M.L."/>
            <person name="Lapidus A."/>
            <person name="Lucas S."/>
            <person name="Medigue C."/>
            <person name="Pitluck S."/>
            <person name="Woyke T."/>
            <person name="Zeytun A."/>
            <person name="Stein L.Y."/>
        </authorList>
    </citation>
    <scope>NUCLEOTIDE SEQUENCE [LARGE SCALE GENOMIC DNA]</scope>
    <source>
        <strain evidence="10 11">BG8</strain>
    </source>
</reference>
<evidence type="ECO:0000313" key="11">
    <source>
        <dbReference type="Proteomes" id="UP000005090"/>
    </source>
</evidence>
<dbReference type="GO" id="GO:0006011">
    <property type="term" value="P:UDP-alpha-D-glucose metabolic process"/>
    <property type="evidence" value="ECO:0007669"/>
    <property type="project" value="InterPro"/>
</dbReference>
<evidence type="ECO:0000256" key="6">
    <source>
        <dbReference type="ARBA" id="ARBA00037294"/>
    </source>
</evidence>
<name>H8GLS0_METAL</name>
<keyword evidence="11" id="KW-1185">Reference proteome</keyword>
<keyword evidence="5 8" id="KW-0548">Nucleotidyltransferase</keyword>
<dbReference type="Pfam" id="PF00483">
    <property type="entry name" value="NTP_transferase"/>
    <property type="match status" value="1"/>
</dbReference>
<evidence type="ECO:0000256" key="4">
    <source>
        <dbReference type="ARBA" id="ARBA00022679"/>
    </source>
</evidence>
<dbReference type="EMBL" id="CM001475">
    <property type="protein sequence ID" value="EIC30597.1"/>
    <property type="molecule type" value="Genomic_DNA"/>
</dbReference>
<evidence type="ECO:0000313" key="10">
    <source>
        <dbReference type="EMBL" id="EIC30597.1"/>
    </source>
</evidence>
<evidence type="ECO:0000256" key="8">
    <source>
        <dbReference type="RuleBase" id="RU361259"/>
    </source>
</evidence>
<dbReference type="SUPFAM" id="SSF53448">
    <property type="entry name" value="Nucleotide-diphospho-sugar transferases"/>
    <property type="match status" value="1"/>
</dbReference>
<keyword evidence="4 8" id="KW-0808">Transferase</keyword>
<comment type="function">
    <text evidence="6">May play a role in stationary phase survival.</text>
</comment>
<evidence type="ECO:0000256" key="1">
    <source>
        <dbReference type="ARBA" id="ARBA00006890"/>
    </source>
</evidence>
<evidence type="ECO:0000259" key="9">
    <source>
        <dbReference type="Pfam" id="PF00483"/>
    </source>
</evidence>
<dbReference type="GO" id="GO:0003983">
    <property type="term" value="F:UTP:glucose-1-phosphate uridylyltransferase activity"/>
    <property type="evidence" value="ECO:0007669"/>
    <property type="project" value="UniProtKB-EC"/>
</dbReference>
<organism evidence="10 11">
    <name type="scientific">Methylomicrobium album BG8</name>
    <dbReference type="NCBI Taxonomy" id="686340"/>
    <lineage>
        <taxon>Bacteria</taxon>
        <taxon>Pseudomonadati</taxon>
        <taxon>Pseudomonadota</taxon>
        <taxon>Gammaproteobacteria</taxon>
        <taxon>Methylococcales</taxon>
        <taxon>Methylococcaceae</taxon>
        <taxon>Methylomicrobium</taxon>
    </lineage>
</organism>
<feature type="domain" description="Nucleotidyl transferase" evidence="9">
    <location>
        <begin position="12"/>
        <end position="264"/>
    </location>
</feature>
<dbReference type="InterPro" id="IPR005835">
    <property type="entry name" value="NTP_transferase_dom"/>
</dbReference>
<dbReference type="eggNOG" id="COG1210">
    <property type="taxonomic scope" value="Bacteria"/>
</dbReference>
<comment type="catalytic activity">
    <reaction evidence="7 8">
        <text>alpha-D-glucose 1-phosphate + UTP + H(+) = UDP-alpha-D-glucose + diphosphate</text>
        <dbReference type="Rhea" id="RHEA:19889"/>
        <dbReference type="ChEBI" id="CHEBI:15378"/>
        <dbReference type="ChEBI" id="CHEBI:33019"/>
        <dbReference type="ChEBI" id="CHEBI:46398"/>
        <dbReference type="ChEBI" id="CHEBI:58601"/>
        <dbReference type="ChEBI" id="CHEBI:58885"/>
        <dbReference type="EC" id="2.7.7.9"/>
    </reaction>
</comment>
<gene>
    <name evidence="10" type="ORF">Metal_2916</name>
</gene>
<dbReference type="PANTHER" id="PTHR43197">
    <property type="entry name" value="UTP--GLUCOSE-1-PHOSPHATE URIDYLYLTRANSFERASE"/>
    <property type="match status" value="1"/>
</dbReference>
<dbReference type="Gene3D" id="3.90.550.10">
    <property type="entry name" value="Spore Coat Polysaccharide Biosynthesis Protein SpsA, Chain A"/>
    <property type="match status" value="1"/>
</dbReference>
<evidence type="ECO:0000256" key="5">
    <source>
        <dbReference type="ARBA" id="ARBA00022695"/>
    </source>
</evidence>
<dbReference type="AlphaFoldDB" id="H8GLS0"/>
<evidence type="ECO:0000256" key="7">
    <source>
        <dbReference type="ARBA" id="ARBA00048128"/>
    </source>
</evidence>
<sequence>MNQKITKAVFPVAGLGTRFLPATKSTAKEMLPVVDKPLVQYAVEEAVAAGIDTMIFVTGRTKNSIMDHFDKAYELEKELEARNKTEILKSLRGMLPSHVSCVFIRQSEALGLGHAVHCAKPVIGDEPFAVILPDDLIEDGRRGCMTQMVELFNQKQTSILGVERVHPSETGSYGIVKTGEASGTSSPIELIVEKPKPEDAPSNLAVVGRYILTSAIFRKLETIGRGAGGEIQLTDGIAALMADEQVLAYEFEGKRYDCGSKLGFLIATVEYGLLHPELKGGFLEYLKDLSRNLQ</sequence>
<dbReference type="NCBIfam" id="TIGR01099">
    <property type="entry name" value="galU"/>
    <property type="match status" value="1"/>
</dbReference>
<dbReference type="Proteomes" id="UP000005090">
    <property type="component" value="Chromosome"/>
</dbReference>
<dbReference type="HOGENOM" id="CLU_029499_1_2_6"/>
<dbReference type="STRING" id="686340.Metal_2916"/>
<comment type="similarity">
    <text evidence="1 8">Belongs to the UDPGP type 2 family.</text>
</comment>
<dbReference type="RefSeq" id="WP_005373289.1">
    <property type="nucleotide sequence ID" value="NZ_CM001475.1"/>
</dbReference>
<dbReference type="InterPro" id="IPR005771">
    <property type="entry name" value="GalU_uridylyltTrfase_bac/arc"/>
</dbReference>
<proteinExistence type="inferred from homology"/>
<dbReference type="CDD" id="cd02541">
    <property type="entry name" value="UGPase_prokaryotic"/>
    <property type="match status" value="1"/>
</dbReference>
<evidence type="ECO:0000256" key="2">
    <source>
        <dbReference type="ARBA" id="ARBA00012415"/>
    </source>
</evidence>
<dbReference type="PANTHER" id="PTHR43197:SF1">
    <property type="entry name" value="UTP--GLUCOSE-1-PHOSPHATE URIDYLYLTRANSFERASE"/>
    <property type="match status" value="1"/>
</dbReference>
<dbReference type="EC" id="2.7.7.9" evidence="2 8"/>
<accession>H8GLS0</accession>
<dbReference type="InterPro" id="IPR029044">
    <property type="entry name" value="Nucleotide-diphossugar_trans"/>
</dbReference>
<evidence type="ECO:0000256" key="3">
    <source>
        <dbReference type="ARBA" id="ARBA00019048"/>
    </source>
</evidence>